<evidence type="ECO:0000256" key="3">
    <source>
        <dbReference type="PROSITE-ProRule" id="PRU00708"/>
    </source>
</evidence>
<reference evidence="5" key="2">
    <citation type="submission" date="2025-08" db="UniProtKB">
        <authorList>
            <consortium name="RefSeq"/>
        </authorList>
    </citation>
    <scope>IDENTIFICATION</scope>
    <source>
        <tissue evidence="5">Leaf</tissue>
    </source>
</reference>
<dbReference type="Pfam" id="PF01535">
    <property type="entry name" value="PPR"/>
    <property type="match status" value="2"/>
</dbReference>
<dbReference type="GeneID" id="110793914"/>
<dbReference type="PANTHER" id="PTHR47447:SF28">
    <property type="entry name" value="PENTACOTRIPEPTIDE-REPEAT REGION OF PRORP DOMAIN-CONTAINING PROTEIN"/>
    <property type="match status" value="1"/>
</dbReference>
<dbReference type="Pfam" id="PF12854">
    <property type="entry name" value="PPR_1"/>
    <property type="match status" value="1"/>
</dbReference>
<dbReference type="PANTHER" id="PTHR47447">
    <property type="entry name" value="OS03G0856100 PROTEIN"/>
    <property type="match status" value="1"/>
</dbReference>
<feature type="repeat" description="PPR" evidence="3">
    <location>
        <begin position="343"/>
        <end position="378"/>
    </location>
</feature>
<dbReference type="InterPro" id="IPR011990">
    <property type="entry name" value="TPR-like_helical_dom_sf"/>
</dbReference>
<feature type="repeat" description="PPR" evidence="3">
    <location>
        <begin position="452"/>
        <end position="486"/>
    </location>
</feature>
<feature type="repeat" description="PPR" evidence="3">
    <location>
        <begin position="273"/>
        <end position="307"/>
    </location>
</feature>
<feature type="repeat" description="PPR" evidence="3">
    <location>
        <begin position="308"/>
        <end position="342"/>
    </location>
</feature>
<dbReference type="PROSITE" id="PS51375">
    <property type="entry name" value="PPR"/>
    <property type="match status" value="6"/>
</dbReference>
<dbReference type="RefSeq" id="XP_021854546.1">
    <property type="nucleotide sequence ID" value="XM_021998854.2"/>
</dbReference>
<gene>
    <name evidence="5" type="primary">LOC110793914</name>
</gene>
<keyword evidence="2" id="KW-0677">Repeat</keyword>
<evidence type="ECO:0000256" key="1">
    <source>
        <dbReference type="ARBA" id="ARBA00007626"/>
    </source>
</evidence>
<dbReference type="Proteomes" id="UP000813463">
    <property type="component" value="Chromosome 1"/>
</dbReference>
<dbReference type="KEGG" id="soe:110793914"/>
<evidence type="ECO:0000313" key="4">
    <source>
        <dbReference type="Proteomes" id="UP000813463"/>
    </source>
</evidence>
<dbReference type="NCBIfam" id="TIGR00756">
    <property type="entry name" value="PPR"/>
    <property type="match status" value="7"/>
</dbReference>
<feature type="repeat" description="PPR" evidence="3">
    <location>
        <begin position="238"/>
        <end position="272"/>
    </location>
</feature>
<dbReference type="Pfam" id="PF13041">
    <property type="entry name" value="PPR_2"/>
    <property type="match status" value="3"/>
</dbReference>
<proteinExistence type="inferred from homology"/>
<keyword evidence="4" id="KW-1185">Reference proteome</keyword>
<name>A0A9R0K116_SPIOL</name>
<organism evidence="4 5">
    <name type="scientific">Spinacia oleracea</name>
    <name type="common">Spinach</name>
    <dbReference type="NCBI Taxonomy" id="3562"/>
    <lineage>
        <taxon>Eukaryota</taxon>
        <taxon>Viridiplantae</taxon>
        <taxon>Streptophyta</taxon>
        <taxon>Embryophyta</taxon>
        <taxon>Tracheophyta</taxon>
        <taxon>Spermatophyta</taxon>
        <taxon>Magnoliopsida</taxon>
        <taxon>eudicotyledons</taxon>
        <taxon>Gunneridae</taxon>
        <taxon>Pentapetalae</taxon>
        <taxon>Caryophyllales</taxon>
        <taxon>Chenopodiaceae</taxon>
        <taxon>Chenopodioideae</taxon>
        <taxon>Anserineae</taxon>
        <taxon>Spinacia</taxon>
    </lineage>
</organism>
<dbReference type="AlphaFoldDB" id="A0A9R0K116"/>
<sequence length="538" mass="61414">MISYSMQHLLLKTLVRNCLNERVLKLLIASVPLHFRNVVCGKGYGYAKFSTYSPLGTSQFKNPIESSELQLVVNKVHVGSSEDEILSYLVNDEVCEGISVSHALVDSLLHRFKDDWKSALGVFRWTESRPNFEHLPEAYDSMVDILGKARQFDKMSGLMGEMLERELVTLRTMAIVMRRFAGARRWSDAVRTFDELGTFGLKKNAESMNLLLDTLCKESQVQMARAIFLELKSHILPTVHTFNIFVHGWCKIKRVEEAYWTLQEMKGHGFRPCVISYSTIIQTYCRLSNWNKTFELLEMMESQGCKPSVVTYTTIMSSLSKADKLEDALQIADRAKLAGCELDVQFYNALIHTLGKAQRITEAFNIFKVEMPNNGVHPSTSTYNTLIGMFCRNGQEEMAFNILDDMEKAALCKPDLQTFYPLLKACFRLGMLDSCLSKLLDDMAIKHHLSLDDSTYSLLIHGLCRVDKCEWAFRVFEEMVGKDVTPRYQTCRLLLDQVKEKNMYAAVEKVELYFNNLKASFPQKFSVSRTSIESAEGS</sequence>
<dbReference type="Gene3D" id="1.25.40.10">
    <property type="entry name" value="Tetratricopeptide repeat domain"/>
    <property type="match status" value="3"/>
</dbReference>
<dbReference type="OrthoDB" id="185373at2759"/>
<accession>A0A9R0K116</accession>
<comment type="similarity">
    <text evidence="1">Belongs to the PPR family. P subfamily.</text>
</comment>
<protein>
    <submittedName>
        <fullName evidence="5">Pentatricopeptide repeat-containing protein At3g04130, mitochondrial</fullName>
    </submittedName>
</protein>
<evidence type="ECO:0000313" key="5">
    <source>
        <dbReference type="RefSeq" id="XP_021854546.1"/>
    </source>
</evidence>
<feature type="repeat" description="PPR" evidence="3">
    <location>
        <begin position="379"/>
        <end position="413"/>
    </location>
</feature>
<evidence type="ECO:0000256" key="2">
    <source>
        <dbReference type="ARBA" id="ARBA00022737"/>
    </source>
</evidence>
<reference evidence="4" key="1">
    <citation type="journal article" date="2021" name="Nat. Commun.">
        <title>Genomic analyses provide insights into spinach domestication and the genetic basis of agronomic traits.</title>
        <authorList>
            <person name="Cai X."/>
            <person name="Sun X."/>
            <person name="Xu C."/>
            <person name="Sun H."/>
            <person name="Wang X."/>
            <person name="Ge C."/>
            <person name="Zhang Z."/>
            <person name="Wang Q."/>
            <person name="Fei Z."/>
            <person name="Jiao C."/>
            <person name="Wang Q."/>
        </authorList>
    </citation>
    <scope>NUCLEOTIDE SEQUENCE [LARGE SCALE GENOMIC DNA]</scope>
    <source>
        <strain evidence="4">cv. Varoflay</strain>
    </source>
</reference>
<dbReference type="InterPro" id="IPR002885">
    <property type="entry name" value="PPR_rpt"/>
</dbReference>